<dbReference type="InterPro" id="IPR050134">
    <property type="entry name" value="NAD-dep_sirtuin_deacylases"/>
</dbReference>
<feature type="compositionally biased region" description="Low complexity" evidence="6">
    <location>
        <begin position="985"/>
        <end position="998"/>
    </location>
</feature>
<sequence>MAPMIVLPVPRPEPRAKSQSTSPTRSAAVASTHITAQNGASRHPSTARNDAEVSKRTLLHLRRASGTNVRVVMRQHRGCSPSPITLDNMTDDEAGAETISSTSTSGLPRLRARSGLRFRSASATSVSASSDSTLTPHGSDEVDGTGSPSSDSISSRTTPPSYRRGNGTSKEKAAEHVGSDDTNENEASESSALENMSTGDVAVPAFGRPSSDAERDLGRLFEAVQGARRITVICGAGISVSPPANIPDFRSSQGLFRKLKEQHPNAGLSSGKDLFDARLFQSDATTDLFHGMIAELKRMADVAQPTSFHHLLKMLDEQGRLLRVYTQNIDGLEMRAGLSFGLGENGDGATKPVRAASAKRKRTTNTNSKDVRSIENMDRAAPTPSKPAPPVAKDSLAGRRSWVRSQSDSALLWSNSISNASAASTEQVVGPPPMFPRCIPLHGSLHTITCGICAFKLDISPDMGLDGPNTPPPNLGATVSKPSDALELLLQGQPIPCPRCEVADEVRTSNGMRSRGIGLMKVDVVLYGGQNNSAERVGECISRDILGLRDPNETPVPESFRETQARERREKNMAQQKKEEEVKVKAAAASTAKAESQVEVIGILETASSADSGRGSTPEKPFHKRKFTPSKSEGQKVFRTGMLRFEQRSSNAGGAGETTAKSGVDDVVVEGEEHRYSGSIIPDPDAVADGRRDLDDVFAQHFHADDDSQDNDVALITRIKVDTTIDQSPQVIAPNTATQAVTACASDAPLLPSKATLAISNADRPPPSPTKPEKKSKVKLKPLPPDLLIVAGTSLKVPGTKRIVREFAKACRARDRRVYPSDEDDGDGPDEGLGRRSARSCSRKGKSGNSEEEGEDSEEEEDPKAPIRTVLINYDFPIPNKEWEGVFDLWLQGDVQAAARGLAPTAESSIDSGLTITEQFQLSEHFRGEYAPTEEDSWFRYKAQLEEMRKADRRQKSRKSNGNTAENTIKDSVANLSKSPGKGKAGASANAIEIAAGKAKVRETPSSKKGSRSSTAARVPKKSVSPAKKKVKSSASPSPKAKEAVVELSQQKQMAKHRAKATTTANSTKAKSKSKAEGENAKITSMLRAGVASSKKKTSSIAGREGVKSS</sequence>
<feature type="compositionally biased region" description="Basic residues" evidence="6">
    <location>
        <begin position="836"/>
        <end position="846"/>
    </location>
</feature>
<reference evidence="8 9" key="1">
    <citation type="submission" date="2014-05" db="EMBL/GenBank/DDBJ databases">
        <title>Draft genome sequence of a rare smut relative, Tilletiaria anomala UBC 951.</title>
        <authorList>
            <consortium name="DOE Joint Genome Institute"/>
            <person name="Toome M."/>
            <person name="Kuo A."/>
            <person name="Henrissat B."/>
            <person name="Lipzen A."/>
            <person name="Tritt A."/>
            <person name="Yoshinaga Y."/>
            <person name="Zane M."/>
            <person name="Barry K."/>
            <person name="Grigoriev I.V."/>
            <person name="Spatafora J.W."/>
            <person name="Aimea M.C."/>
        </authorList>
    </citation>
    <scope>NUCLEOTIDE SEQUENCE [LARGE SCALE GENOMIC DNA]</scope>
    <source>
        <strain evidence="8 9">UBC 951</strain>
    </source>
</reference>
<dbReference type="InterPro" id="IPR026590">
    <property type="entry name" value="Ssirtuin_cat_dom"/>
</dbReference>
<feature type="region of interest" description="Disordered" evidence="6">
    <location>
        <begin position="949"/>
        <end position="1110"/>
    </location>
</feature>
<dbReference type="GO" id="GO:1990414">
    <property type="term" value="P:replication-born double-strand break repair via sister chromatid exchange"/>
    <property type="evidence" value="ECO:0007669"/>
    <property type="project" value="TreeGrafter"/>
</dbReference>
<dbReference type="GO" id="GO:0005739">
    <property type="term" value="C:mitochondrion"/>
    <property type="evidence" value="ECO:0007669"/>
    <property type="project" value="UniProtKB-SubCell"/>
</dbReference>
<comment type="similarity">
    <text evidence="2">Belongs to the sirtuin family. Class I subfamily.</text>
</comment>
<comment type="caution">
    <text evidence="8">The sequence shown here is derived from an EMBL/GenBank/DDBJ whole genome shotgun (WGS) entry which is preliminary data.</text>
</comment>
<dbReference type="GO" id="GO:0005634">
    <property type="term" value="C:nucleus"/>
    <property type="evidence" value="ECO:0007669"/>
    <property type="project" value="TreeGrafter"/>
</dbReference>
<dbReference type="STRING" id="1037660.A0A066VDW6"/>
<dbReference type="InterPro" id="IPR026591">
    <property type="entry name" value="Sirtuin_cat_small_dom_sf"/>
</dbReference>
<feature type="compositionally biased region" description="Basic and acidic residues" evidence="6">
    <location>
        <begin position="369"/>
        <end position="378"/>
    </location>
</feature>
<evidence type="ECO:0000313" key="9">
    <source>
        <dbReference type="Proteomes" id="UP000027361"/>
    </source>
</evidence>
<keyword evidence="3" id="KW-0808">Transferase</keyword>
<dbReference type="GO" id="GO:0031508">
    <property type="term" value="P:pericentric heterochromatin formation"/>
    <property type="evidence" value="ECO:0007669"/>
    <property type="project" value="TreeGrafter"/>
</dbReference>
<gene>
    <name evidence="8" type="ORF">K437DRAFT_275864</name>
</gene>
<dbReference type="InterPro" id="IPR003000">
    <property type="entry name" value="Sirtuin"/>
</dbReference>
<dbReference type="PROSITE" id="PS50305">
    <property type="entry name" value="SIRTUIN"/>
    <property type="match status" value="1"/>
</dbReference>
<dbReference type="AlphaFoldDB" id="A0A066VDW6"/>
<dbReference type="Gene3D" id="3.40.50.1220">
    <property type="entry name" value="TPP-binding domain"/>
    <property type="match status" value="2"/>
</dbReference>
<feature type="compositionally biased region" description="Low complexity" evidence="6">
    <location>
        <begin position="145"/>
        <end position="161"/>
    </location>
</feature>
<feature type="region of interest" description="Disordered" evidence="6">
    <location>
        <begin position="758"/>
        <end position="780"/>
    </location>
</feature>
<dbReference type="HOGENOM" id="CLU_009443_0_0_1"/>
<keyword evidence="9" id="KW-1185">Reference proteome</keyword>
<dbReference type="RefSeq" id="XP_013241195.1">
    <property type="nucleotide sequence ID" value="XM_013385741.1"/>
</dbReference>
<organism evidence="8 9">
    <name type="scientific">Tilletiaria anomala (strain ATCC 24038 / CBS 436.72 / UBC 951)</name>
    <dbReference type="NCBI Taxonomy" id="1037660"/>
    <lineage>
        <taxon>Eukaryota</taxon>
        <taxon>Fungi</taxon>
        <taxon>Dikarya</taxon>
        <taxon>Basidiomycota</taxon>
        <taxon>Ustilaginomycotina</taxon>
        <taxon>Exobasidiomycetes</taxon>
        <taxon>Georgefischeriales</taxon>
        <taxon>Tilletiariaceae</taxon>
        <taxon>Tilletiaria</taxon>
    </lineage>
</organism>
<evidence type="ECO:0000313" key="8">
    <source>
        <dbReference type="EMBL" id="KDN39912.1"/>
    </source>
</evidence>
<feature type="compositionally biased region" description="Acidic residues" evidence="6">
    <location>
        <begin position="850"/>
        <end position="862"/>
    </location>
</feature>
<name>A0A066VDW6_TILAU</name>
<dbReference type="FunCoup" id="A0A066VDW6">
    <property type="interactions" value="47"/>
</dbReference>
<evidence type="ECO:0000256" key="2">
    <source>
        <dbReference type="ARBA" id="ARBA00006924"/>
    </source>
</evidence>
<dbReference type="GeneID" id="25266668"/>
<feature type="domain" description="Deacetylase sirtuin-type" evidence="7">
    <location>
        <begin position="210"/>
        <end position="604"/>
    </location>
</feature>
<evidence type="ECO:0000256" key="3">
    <source>
        <dbReference type="ARBA" id="ARBA00022679"/>
    </source>
</evidence>
<dbReference type="InParanoid" id="A0A066VDW6"/>
<evidence type="ECO:0000256" key="4">
    <source>
        <dbReference type="ARBA" id="ARBA00023027"/>
    </source>
</evidence>
<dbReference type="OrthoDB" id="2919105at2759"/>
<dbReference type="GO" id="GO:0000122">
    <property type="term" value="P:negative regulation of transcription by RNA polymerase II"/>
    <property type="evidence" value="ECO:0007669"/>
    <property type="project" value="TreeGrafter"/>
</dbReference>
<comment type="caution">
    <text evidence="5">Lacks conserved residue(s) required for the propagation of feature annotation.</text>
</comment>
<feature type="region of interest" description="Disordered" evidence="6">
    <location>
        <begin position="609"/>
        <end position="633"/>
    </location>
</feature>
<accession>A0A066VDW6</accession>
<dbReference type="PANTHER" id="PTHR11085:SF15">
    <property type="entry name" value="NAD-DEPENDENT HISTONE DEACETYLASE HST4"/>
    <property type="match status" value="1"/>
</dbReference>
<protein>
    <submittedName>
        <fullName evidence="8">DHS-like NAD/FAD-binding domain-containing protein</fullName>
    </submittedName>
</protein>
<feature type="region of interest" description="Disordered" evidence="6">
    <location>
        <begin position="814"/>
        <end position="864"/>
    </location>
</feature>
<feature type="compositionally biased region" description="Basic and acidic residues" evidence="6">
    <location>
        <begin position="169"/>
        <end position="179"/>
    </location>
</feature>
<feature type="compositionally biased region" description="Acidic residues" evidence="6">
    <location>
        <begin position="821"/>
        <end position="830"/>
    </location>
</feature>
<proteinExistence type="inferred from homology"/>
<keyword evidence="4" id="KW-0520">NAD</keyword>
<dbReference type="GO" id="GO:0031934">
    <property type="term" value="C:mating-type region heterochromatin"/>
    <property type="evidence" value="ECO:0007669"/>
    <property type="project" value="TreeGrafter"/>
</dbReference>
<evidence type="ECO:0000259" key="7">
    <source>
        <dbReference type="PROSITE" id="PS50305"/>
    </source>
</evidence>
<dbReference type="GO" id="GO:0006282">
    <property type="term" value="P:regulation of DNA repair"/>
    <property type="evidence" value="ECO:0007669"/>
    <property type="project" value="TreeGrafter"/>
</dbReference>
<feature type="compositionally biased region" description="Low complexity" evidence="6">
    <location>
        <begin position="120"/>
        <end position="135"/>
    </location>
</feature>
<dbReference type="GO" id="GO:0070403">
    <property type="term" value="F:NAD+ binding"/>
    <property type="evidence" value="ECO:0007669"/>
    <property type="project" value="InterPro"/>
</dbReference>
<feature type="region of interest" description="Disordered" evidence="6">
    <location>
        <begin position="548"/>
        <end position="567"/>
    </location>
</feature>
<evidence type="ECO:0000256" key="1">
    <source>
        <dbReference type="ARBA" id="ARBA00004173"/>
    </source>
</evidence>
<dbReference type="SUPFAM" id="SSF52467">
    <property type="entry name" value="DHS-like NAD/FAD-binding domain"/>
    <property type="match status" value="1"/>
</dbReference>
<evidence type="ECO:0000256" key="6">
    <source>
        <dbReference type="SAM" id="MobiDB-lite"/>
    </source>
</evidence>
<feature type="compositionally biased region" description="Polar residues" evidence="6">
    <location>
        <begin position="32"/>
        <end position="48"/>
    </location>
</feature>
<feature type="region of interest" description="Disordered" evidence="6">
    <location>
        <begin position="340"/>
        <end position="398"/>
    </location>
</feature>
<dbReference type="GO" id="GO:0017136">
    <property type="term" value="F:histone deacetylase activity, NAD-dependent"/>
    <property type="evidence" value="ECO:0007669"/>
    <property type="project" value="TreeGrafter"/>
</dbReference>
<feature type="region of interest" description="Disordered" evidence="6">
    <location>
        <begin position="1"/>
        <end position="52"/>
    </location>
</feature>
<dbReference type="Pfam" id="PF02146">
    <property type="entry name" value="SIR2"/>
    <property type="match status" value="1"/>
</dbReference>
<comment type="subcellular location">
    <subcellularLocation>
        <location evidence="1">Mitochondrion</location>
    </subcellularLocation>
</comment>
<dbReference type="Proteomes" id="UP000027361">
    <property type="component" value="Unassembled WGS sequence"/>
</dbReference>
<feature type="region of interest" description="Disordered" evidence="6">
    <location>
        <begin position="119"/>
        <end position="213"/>
    </location>
</feature>
<dbReference type="EMBL" id="JMSN01000098">
    <property type="protein sequence ID" value="KDN39912.1"/>
    <property type="molecule type" value="Genomic_DNA"/>
</dbReference>
<dbReference type="InterPro" id="IPR029035">
    <property type="entry name" value="DHS-like_NAD/FAD-binding_dom"/>
</dbReference>
<dbReference type="Gene3D" id="3.30.1600.10">
    <property type="entry name" value="SIR2/SIRT2 'Small Domain"/>
    <property type="match status" value="1"/>
</dbReference>
<dbReference type="PANTHER" id="PTHR11085">
    <property type="entry name" value="NAD-DEPENDENT PROTEIN DEACYLASE SIRTUIN-5, MITOCHONDRIAL-RELATED"/>
    <property type="match status" value="1"/>
</dbReference>
<evidence type="ECO:0000256" key="5">
    <source>
        <dbReference type="PROSITE-ProRule" id="PRU00236"/>
    </source>
</evidence>
<feature type="compositionally biased region" description="Low complexity" evidence="6">
    <location>
        <begin position="188"/>
        <end position="197"/>
    </location>
</feature>